<accession>A0A1F7HD43</accession>
<organism evidence="2 3">
    <name type="scientific">Candidatus Roizmanbacteria bacterium RIFCSPHIGHO2_02_FULL_40_9</name>
    <dbReference type="NCBI Taxonomy" id="1802042"/>
    <lineage>
        <taxon>Bacteria</taxon>
        <taxon>Candidatus Roizmaniibacteriota</taxon>
    </lineage>
</organism>
<dbReference type="CDD" id="cd04186">
    <property type="entry name" value="GT_2_like_c"/>
    <property type="match status" value="1"/>
</dbReference>
<comment type="caution">
    <text evidence="2">The sequence shown here is derived from an EMBL/GenBank/DDBJ whole genome shotgun (WGS) entry which is preliminary data.</text>
</comment>
<evidence type="ECO:0000259" key="1">
    <source>
        <dbReference type="Pfam" id="PF00535"/>
    </source>
</evidence>
<evidence type="ECO:0000313" key="3">
    <source>
        <dbReference type="Proteomes" id="UP000177027"/>
    </source>
</evidence>
<name>A0A1F7HD43_9BACT</name>
<dbReference type="Pfam" id="PF00535">
    <property type="entry name" value="Glycos_transf_2"/>
    <property type="match status" value="1"/>
</dbReference>
<dbReference type="AlphaFoldDB" id="A0A1F7HD43"/>
<dbReference type="EMBL" id="MFZS01000012">
    <property type="protein sequence ID" value="OGK29220.1"/>
    <property type="molecule type" value="Genomic_DNA"/>
</dbReference>
<dbReference type="InterPro" id="IPR029044">
    <property type="entry name" value="Nucleotide-diphossugar_trans"/>
</dbReference>
<dbReference type="SUPFAM" id="SSF53448">
    <property type="entry name" value="Nucleotide-diphospho-sugar transferases"/>
    <property type="match status" value="1"/>
</dbReference>
<sequence length="286" mass="33124">MNITISIVSYNTKEALKRCLTSIYRYTKDISFEVVVIDNGSQDGTQEMLTELSYKNLTLILNKTNTFYSHAHNQALNKAHGRYFLILNSDVFFVDNSIKKLVQFMESHKKVGAAEGVEIYENGQILHTGSKKSSTLIDFYELSFIGKRLADLAGQEKIRAFRYDGIDRRKTFEVDVACDAFLMLRTATFKQLKGYDESLKLYYTENDLCLRIQNKGYAIFHVGNARIMHTVSLSANKLKWNKLKLYYADLLQYYRKHDSLISGLLLYLLLNAEMVMLKIFRPKMFD</sequence>
<evidence type="ECO:0000313" key="2">
    <source>
        <dbReference type="EMBL" id="OGK29220.1"/>
    </source>
</evidence>
<dbReference type="PANTHER" id="PTHR43179">
    <property type="entry name" value="RHAMNOSYLTRANSFERASE WBBL"/>
    <property type="match status" value="1"/>
</dbReference>
<protein>
    <recommendedName>
        <fullName evidence="1">Glycosyltransferase 2-like domain-containing protein</fullName>
    </recommendedName>
</protein>
<dbReference type="InterPro" id="IPR001173">
    <property type="entry name" value="Glyco_trans_2-like"/>
</dbReference>
<feature type="domain" description="Glycosyltransferase 2-like" evidence="1">
    <location>
        <begin position="5"/>
        <end position="123"/>
    </location>
</feature>
<dbReference type="PANTHER" id="PTHR43179:SF7">
    <property type="entry name" value="RHAMNOSYLTRANSFERASE WBBL"/>
    <property type="match status" value="1"/>
</dbReference>
<dbReference type="Proteomes" id="UP000177027">
    <property type="component" value="Unassembled WGS sequence"/>
</dbReference>
<proteinExistence type="predicted"/>
<dbReference type="Gene3D" id="3.90.550.10">
    <property type="entry name" value="Spore Coat Polysaccharide Biosynthesis Protein SpsA, Chain A"/>
    <property type="match status" value="1"/>
</dbReference>
<reference evidence="2 3" key="1">
    <citation type="journal article" date="2016" name="Nat. Commun.">
        <title>Thousands of microbial genomes shed light on interconnected biogeochemical processes in an aquifer system.</title>
        <authorList>
            <person name="Anantharaman K."/>
            <person name="Brown C.T."/>
            <person name="Hug L.A."/>
            <person name="Sharon I."/>
            <person name="Castelle C.J."/>
            <person name="Probst A.J."/>
            <person name="Thomas B.C."/>
            <person name="Singh A."/>
            <person name="Wilkins M.J."/>
            <person name="Karaoz U."/>
            <person name="Brodie E.L."/>
            <person name="Williams K.H."/>
            <person name="Hubbard S.S."/>
            <person name="Banfield J.F."/>
        </authorList>
    </citation>
    <scope>NUCLEOTIDE SEQUENCE [LARGE SCALE GENOMIC DNA]</scope>
</reference>
<gene>
    <name evidence="2" type="ORF">A3D06_02000</name>
</gene>